<dbReference type="RefSeq" id="XP_065660891.1">
    <property type="nucleotide sequence ID" value="XM_065804819.1"/>
</dbReference>
<evidence type="ECO:0000313" key="5">
    <source>
        <dbReference type="Proteomes" id="UP001652625"/>
    </source>
</evidence>
<sequence>MIKDMDLRRPPQHLEGNLLFLHSNYFGVKRVWKECFLMVNGDLLCLYSNENDKRKGKIMQEIPLMKSCVFETVIDSSRKQHVFVIENDEFKMFFSCKNKLELDFWVKGCEGIKYYWKRKREAHERKHFLSNQVKKTLVLNIDKDSCEGVTIPFHLSNGSVINVKMTKDTLYEEFSKYSNEELLCNINSKICFVNNDGTVKLAKESSKIYQEFIKSYFIVEPGYKVVVMYFENDSFEEFILNEKISTKEVLDCSLIKDAIRLHGIDNAGLCFRRTSSDNFLVCANDDKPISFLYCEPESYSPNGFLYILNKEKVFGQKLNLESNICIETNTINTGHVSCPCFTTNLNTSGYFPGHNFLSKKNSSEFLMGITPGQIQTSAQRRHSLKHDNFFVNELSILESRKCFSMPHETDGTFCSNEVVSINESKRVCFVEDFNDDSQKDLYFNENNGATNNFTSLKIPSTTCETNQKTANKNSSKILNSEEHFSNVVCSPSIDCKVNTQRLEINAINDTPVSEIVMEEKENITSSESAQTLAQVSIEICSQTPSFENSAGCHNNNNIAIEIKEEAPLLIEKKFNLQTFSQCKRCESCSVSPLCVKNPQKMKVILHENSQSDYPRHSYLCLSGTHLHYTKGHWLPCDGSSISLSSENIDRKKLNFELGNGIICKWVQETRRSFQWKVVKVTENDINSKSKDLYKHDNNFLSECNPCNVSKNIADESTTADESTLTNTDTNYPLEKSIEEAFQYRQMDIKKQKYNFLEYPINSISMNNKYIYSKHRSPHHFIKSVIKEVLSICEVFDPFLDSERRIIGNDSLTPRIGWMIRKDLCTALERFLTVGFSVKSHFLKTMFSQNNPSLALWRYIWEVSVGNDIFISIIKKIEANPNCKDSDARFRAFVCQLLVQNCNQTKNKLLNVWLEKIPLMEAVIEKYFDSSSFWRHVHCDEFKISFKTLIETTTKLNDYPFQLSLDFETKNYRSVRSASFPDSYHEKNQKSYLISIE</sequence>
<dbReference type="Gene3D" id="2.30.29.30">
    <property type="entry name" value="Pleckstrin-homology domain (PH domain)/Phosphotyrosine-binding domain (PTB)"/>
    <property type="match status" value="1"/>
</dbReference>
<organism evidence="5 7">
    <name type="scientific">Hydra vulgaris</name>
    <name type="common">Hydra</name>
    <name type="synonym">Hydra attenuata</name>
    <dbReference type="NCBI Taxonomy" id="6087"/>
    <lineage>
        <taxon>Eukaryota</taxon>
        <taxon>Metazoa</taxon>
        <taxon>Cnidaria</taxon>
        <taxon>Hydrozoa</taxon>
        <taxon>Hydroidolina</taxon>
        <taxon>Anthoathecata</taxon>
        <taxon>Aplanulata</taxon>
        <taxon>Hydridae</taxon>
        <taxon>Hydra</taxon>
    </lineage>
</organism>
<dbReference type="Pfam" id="PF02759">
    <property type="entry name" value="RUN"/>
    <property type="match status" value="1"/>
</dbReference>
<dbReference type="InterPro" id="IPR001849">
    <property type="entry name" value="PH_domain"/>
</dbReference>
<reference evidence="6 7" key="1">
    <citation type="submission" date="2025-05" db="UniProtKB">
        <authorList>
            <consortium name="RefSeq"/>
        </authorList>
    </citation>
    <scope>IDENTIFICATION</scope>
</reference>
<keyword evidence="2" id="KW-0458">Lysosome</keyword>
<dbReference type="Gene3D" id="1.20.58.900">
    <property type="match status" value="1"/>
</dbReference>
<dbReference type="InterPro" id="IPR037213">
    <property type="entry name" value="Run_dom_sf"/>
</dbReference>
<dbReference type="SUPFAM" id="SSF50729">
    <property type="entry name" value="PH domain-like"/>
    <property type="match status" value="1"/>
</dbReference>
<evidence type="ECO:0000313" key="6">
    <source>
        <dbReference type="RefSeq" id="XP_065660891.1"/>
    </source>
</evidence>
<protein>
    <submittedName>
        <fullName evidence="6">Uncharacterized protein LOC101240982 isoform X3</fullName>
    </submittedName>
    <submittedName>
        <fullName evidence="7">Uncharacterized protein LOC101240982 isoform X4</fullName>
    </submittedName>
</protein>
<dbReference type="PROSITE" id="PS50826">
    <property type="entry name" value="RUN"/>
    <property type="match status" value="1"/>
</dbReference>
<evidence type="ECO:0000256" key="2">
    <source>
        <dbReference type="ARBA" id="ARBA00023228"/>
    </source>
</evidence>
<feature type="domain" description="PH" evidence="3">
    <location>
        <begin position="11"/>
        <end position="114"/>
    </location>
</feature>
<comment type="subcellular location">
    <subcellularLocation>
        <location evidence="1">Lysosome membrane</location>
    </subcellularLocation>
</comment>
<evidence type="ECO:0000259" key="3">
    <source>
        <dbReference type="PROSITE" id="PS50003"/>
    </source>
</evidence>
<accession>A0ABM4CGP5</accession>
<proteinExistence type="predicted"/>
<dbReference type="SUPFAM" id="SSF140741">
    <property type="entry name" value="RUN domain-like"/>
    <property type="match status" value="1"/>
</dbReference>
<dbReference type="Proteomes" id="UP001652625">
    <property type="component" value="Chromosome 09"/>
</dbReference>
<evidence type="ECO:0000259" key="4">
    <source>
        <dbReference type="PROSITE" id="PS50826"/>
    </source>
</evidence>
<dbReference type="CDD" id="cd17671">
    <property type="entry name" value="RUN"/>
    <property type="match status" value="1"/>
</dbReference>
<gene>
    <name evidence="6 7" type="primary">LOC101240982</name>
</gene>
<dbReference type="RefSeq" id="XP_065660892.1">
    <property type="nucleotide sequence ID" value="XM_065804820.1"/>
</dbReference>
<dbReference type="PROSITE" id="PS50003">
    <property type="entry name" value="PH_DOMAIN"/>
    <property type="match status" value="1"/>
</dbReference>
<name>A0ABM4CGP5_HYDVU</name>
<dbReference type="GeneID" id="101240982"/>
<evidence type="ECO:0000256" key="1">
    <source>
        <dbReference type="ARBA" id="ARBA00004656"/>
    </source>
</evidence>
<dbReference type="InterPro" id="IPR004012">
    <property type="entry name" value="Run_dom"/>
</dbReference>
<keyword evidence="5" id="KW-1185">Reference proteome</keyword>
<feature type="domain" description="RUN" evidence="4">
    <location>
        <begin position="814"/>
        <end position="967"/>
    </location>
</feature>
<evidence type="ECO:0000313" key="7">
    <source>
        <dbReference type="RefSeq" id="XP_065660892.1"/>
    </source>
</evidence>
<dbReference type="SMART" id="SM00233">
    <property type="entry name" value="PH"/>
    <property type="match status" value="1"/>
</dbReference>
<dbReference type="InterPro" id="IPR011993">
    <property type="entry name" value="PH-like_dom_sf"/>
</dbReference>